<dbReference type="Proteomes" id="UP001066276">
    <property type="component" value="Chromosome 3_2"/>
</dbReference>
<comment type="caution">
    <text evidence="2">The sequence shown here is derived from an EMBL/GenBank/DDBJ whole genome shotgun (WGS) entry which is preliminary data.</text>
</comment>
<keyword evidence="3" id="KW-1185">Reference proteome</keyword>
<organism evidence="2 3">
    <name type="scientific">Pleurodeles waltl</name>
    <name type="common">Iberian ribbed newt</name>
    <dbReference type="NCBI Taxonomy" id="8319"/>
    <lineage>
        <taxon>Eukaryota</taxon>
        <taxon>Metazoa</taxon>
        <taxon>Chordata</taxon>
        <taxon>Craniata</taxon>
        <taxon>Vertebrata</taxon>
        <taxon>Euteleostomi</taxon>
        <taxon>Amphibia</taxon>
        <taxon>Batrachia</taxon>
        <taxon>Caudata</taxon>
        <taxon>Salamandroidea</taxon>
        <taxon>Salamandridae</taxon>
        <taxon>Pleurodelinae</taxon>
        <taxon>Pleurodeles</taxon>
    </lineage>
</organism>
<sequence>MSLTVWLCLSLMATMARRAMWDRDSLDFGPLYFDVLPVREAPRWGAALRQAAGDSRRVAGFASASSRRTRVGVTGQHVYGGERVPKGSLTVCSYSPCTYPLQTAAHRPRVIVLTVLCVGSPDPFTDGGKGDAGISTVSPVLRSR</sequence>
<proteinExistence type="predicted"/>
<dbReference type="EMBL" id="JANPWB010000006">
    <property type="protein sequence ID" value="KAJ1181846.1"/>
    <property type="molecule type" value="Genomic_DNA"/>
</dbReference>
<keyword evidence="1" id="KW-0732">Signal</keyword>
<dbReference type="AlphaFoldDB" id="A0AAV7TZJ2"/>
<gene>
    <name evidence="2" type="ORF">NDU88_007045</name>
</gene>
<name>A0AAV7TZJ2_PLEWA</name>
<accession>A0AAV7TZJ2</accession>
<evidence type="ECO:0000313" key="3">
    <source>
        <dbReference type="Proteomes" id="UP001066276"/>
    </source>
</evidence>
<protein>
    <recommendedName>
        <fullName evidence="4">Secreted protein</fullName>
    </recommendedName>
</protein>
<feature type="signal peptide" evidence="1">
    <location>
        <begin position="1"/>
        <end position="18"/>
    </location>
</feature>
<reference evidence="2" key="1">
    <citation type="journal article" date="2022" name="bioRxiv">
        <title>Sequencing and chromosome-scale assembly of the giantPleurodeles waltlgenome.</title>
        <authorList>
            <person name="Brown T."/>
            <person name="Elewa A."/>
            <person name="Iarovenko S."/>
            <person name="Subramanian E."/>
            <person name="Araus A.J."/>
            <person name="Petzold A."/>
            <person name="Susuki M."/>
            <person name="Suzuki K.-i.T."/>
            <person name="Hayashi T."/>
            <person name="Toyoda A."/>
            <person name="Oliveira C."/>
            <person name="Osipova E."/>
            <person name="Leigh N.D."/>
            <person name="Simon A."/>
            <person name="Yun M.H."/>
        </authorList>
    </citation>
    <scope>NUCLEOTIDE SEQUENCE</scope>
    <source>
        <strain evidence="2">20211129_DDA</strain>
        <tissue evidence="2">Liver</tissue>
    </source>
</reference>
<evidence type="ECO:0000256" key="1">
    <source>
        <dbReference type="SAM" id="SignalP"/>
    </source>
</evidence>
<feature type="chain" id="PRO_5043563617" description="Secreted protein" evidence="1">
    <location>
        <begin position="19"/>
        <end position="144"/>
    </location>
</feature>
<evidence type="ECO:0000313" key="2">
    <source>
        <dbReference type="EMBL" id="KAJ1181846.1"/>
    </source>
</evidence>
<evidence type="ECO:0008006" key="4">
    <source>
        <dbReference type="Google" id="ProtNLM"/>
    </source>
</evidence>